<dbReference type="Proteomes" id="UP000268093">
    <property type="component" value="Unassembled WGS sequence"/>
</dbReference>
<reference evidence="1 2" key="1">
    <citation type="journal article" date="2018" name="New Phytol.">
        <title>Phylogenomics of Endogonaceae and evolution of mycorrhizas within Mucoromycota.</title>
        <authorList>
            <person name="Chang Y."/>
            <person name="Desiro A."/>
            <person name="Na H."/>
            <person name="Sandor L."/>
            <person name="Lipzen A."/>
            <person name="Clum A."/>
            <person name="Barry K."/>
            <person name="Grigoriev I.V."/>
            <person name="Martin F.M."/>
            <person name="Stajich J.E."/>
            <person name="Smith M.E."/>
            <person name="Bonito G."/>
            <person name="Spatafora J.W."/>
        </authorList>
    </citation>
    <scope>NUCLEOTIDE SEQUENCE [LARGE SCALE GENOMIC DNA]</scope>
    <source>
        <strain evidence="1 2">GMNB39</strain>
    </source>
</reference>
<comment type="caution">
    <text evidence="1">The sequence shown here is derived from an EMBL/GenBank/DDBJ whole genome shotgun (WGS) entry which is preliminary data.</text>
</comment>
<evidence type="ECO:0000313" key="2">
    <source>
        <dbReference type="Proteomes" id="UP000268093"/>
    </source>
</evidence>
<organism evidence="1 2">
    <name type="scientific">Jimgerdemannia flammicorona</name>
    <dbReference type="NCBI Taxonomy" id="994334"/>
    <lineage>
        <taxon>Eukaryota</taxon>
        <taxon>Fungi</taxon>
        <taxon>Fungi incertae sedis</taxon>
        <taxon>Mucoromycota</taxon>
        <taxon>Mucoromycotina</taxon>
        <taxon>Endogonomycetes</taxon>
        <taxon>Endogonales</taxon>
        <taxon>Endogonaceae</taxon>
        <taxon>Jimgerdemannia</taxon>
    </lineage>
</organism>
<keyword evidence="2" id="KW-1185">Reference proteome</keyword>
<gene>
    <name evidence="1" type="ORF">BC936DRAFT_143788</name>
</gene>
<proteinExistence type="predicted"/>
<name>A0A432ZYH5_9FUNG</name>
<evidence type="ECO:0000313" key="1">
    <source>
        <dbReference type="EMBL" id="RUO95542.1"/>
    </source>
</evidence>
<dbReference type="OrthoDB" id="2448101at2759"/>
<sequence length="91" mass="10165">MSDLSNTRGLDYLLNTPCGNWDAVAYHRAWKAAKLPMAKATVTAAFRKQLTHYAEIGVPKEKKRAKQLLKEFEVSTSILCCLLPSSRVGVR</sequence>
<accession>A0A432ZYH5</accession>
<protein>
    <submittedName>
        <fullName evidence="1">Uncharacterized protein</fullName>
    </submittedName>
</protein>
<dbReference type="AlphaFoldDB" id="A0A432ZYH5"/>
<dbReference type="EMBL" id="RBNI01028594">
    <property type="protein sequence ID" value="RUO95542.1"/>
    <property type="molecule type" value="Genomic_DNA"/>
</dbReference>